<name>A0A1I8BWV5_MELHA</name>
<feature type="compositionally biased region" description="Basic and acidic residues" evidence="1">
    <location>
        <begin position="247"/>
        <end position="268"/>
    </location>
</feature>
<dbReference type="AlphaFoldDB" id="A0A1I8BWV5"/>
<dbReference type="WBParaSite" id="MhA1_Contig756.frz3.gene5">
    <property type="protein sequence ID" value="MhA1_Contig756.frz3.gene5"/>
    <property type="gene ID" value="MhA1_Contig756.frz3.gene5"/>
</dbReference>
<feature type="compositionally biased region" description="Low complexity" evidence="1">
    <location>
        <begin position="191"/>
        <end position="205"/>
    </location>
</feature>
<feature type="region of interest" description="Disordered" evidence="1">
    <location>
        <begin position="61"/>
        <end position="303"/>
    </location>
</feature>
<feature type="compositionally biased region" description="Basic and acidic residues" evidence="1">
    <location>
        <begin position="123"/>
        <end position="153"/>
    </location>
</feature>
<feature type="compositionally biased region" description="Basic and acidic residues" evidence="1">
    <location>
        <begin position="61"/>
        <end position="74"/>
    </location>
</feature>
<evidence type="ECO:0000256" key="1">
    <source>
        <dbReference type="SAM" id="MobiDB-lite"/>
    </source>
</evidence>
<sequence>MVDVIKLLQNTQDPYKVFHLKKGESFTHEDLNNNYETIKQLIETSENEDKDEALKKLDEFHDQLAEKAVEKENGPGDAEPDEEASETHVGPEQNSEEKTETKETKEEGEDGPKENANEENDEEGPKHEESEEKTKTKETEEETEPKVEGEKKDKKDKKGKTEKKEKKDKAEKKVEKKEATKEKVGEKEKLPISQSNSIDSSSSSEEPLEEGPEILKAPPPGSEELPSERIIHWPESDAIGNKRRRERKEEKEREKEREEEKHRSRQEQIDEISDESGPNLAEEIKSSESSEEDEYERRKSKERGEILPGDTAINCKRYIHRCYIEEYMNEMNTYCRGTCDQLGVLNIDIGLNCEELAFTGLCSDETWGDKMDKYCHKSCTSLRGKR</sequence>
<feature type="domain" description="ShKT" evidence="2">
    <location>
        <begin position="310"/>
        <end position="340"/>
    </location>
</feature>
<feature type="domain" description="ShKT" evidence="2">
    <location>
        <begin position="351"/>
        <end position="379"/>
    </location>
</feature>
<feature type="compositionally biased region" description="Basic and acidic residues" evidence="1">
    <location>
        <begin position="95"/>
        <end position="116"/>
    </location>
</feature>
<evidence type="ECO:0000313" key="4">
    <source>
        <dbReference type="WBParaSite" id="MhA1_Contig756.frz3.gene5"/>
    </source>
</evidence>
<feature type="compositionally biased region" description="Basic and acidic residues" evidence="1">
    <location>
        <begin position="226"/>
        <end position="235"/>
    </location>
</feature>
<dbReference type="Proteomes" id="UP000095281">
    <property type="component" value="Unplaced"/>
</dbReference>
<proteinExistence type="predicted"/>
<reference evidence="4" key="1">
    <citation type="submission" date="2016-11" db="UniProtKB">
        <authorList>
            <consortium name="WormBaseParasite"/>
        </authorList>
    </citation>
    <scope>IDENTIFICATION</scope>
</reference>
<evidence type="ECO:0000313" key="3">
    <source>
        <dbReference type="Proteomes" id="UP000095281"/>
    </source>
</evidence>
<organism evidence="3 4">
    <name type="scientific">Meloidogyne hapla</name>
    <name type="common">Root-knot nematode worm</name>
    <dbReference type="NCBI Taxonomy" id="6305"/>
    <lineage>
        <taxon>Eukaryota</taxon>
        <taxon>Metazoa</taxon>
        <taxon>Ecdysozoa</taxon>
        <taxon>Nematoda</taxon>
        <taxon>Chromadorea</taxon>
        <taxon>Rhabditida</taxon>
        <taxon>Tylenchina</taxon>
        <taxon>Tylenchomorpha</taxon>
        <taxon>Tylenchoidea</taxon>
        <taxon>Meloidogynidae</taxon>
        <taxon>Meloidogyninae</taxon>
        <taxon>Meloidogyne</taxon>
    </lineage>
</organism>
<evidence type="ECO:0000259" key="2">
    <source>
        <dbReference type="Pfam" id="PF01549"/>
    </source>
</evidence>
<protein>
    <submittedName>
        <fullName evidence="4">ShKT domain-containing protein</fullName>
    </submittedName>
</protein>
<accession>A0A1I8BWV5</accession>
<dbReference type="InterPro" id="IPR003582">
    <property type="entry name" value="ShKT_dom"/>
</dbReference>
<feature type="compositionally biased region" description="Basic and acidic residues" evidence="1">
    <location>
        <begin position="162"/>
        <end position="190"/>
    </location>
</feature>
<keyword evidence="3" id="KW-1185">Reference proteome</keyword>
<dbReference type="Pfam" id="PF01549">
    <property type="entry name" value="ShK"/>
    <property type="match status" value="2"/>
</dbReference>